<keyword evidence="1" id="KW-0677">Repeat</keyword>
<dbReference type="EMBL" id="MU151267">
    <property type="protein sequence ID" value="KAF9446033.1"/>
    <property type="molecule type" value="Genomic_DNA"/>
</dbReference>
<accession>A0A9P6C259</accession>
<name>A0A9P6C259_9AGAR</name>
<proteinExistence type="predicted"/>
<sequence length="623" mass="71002">MFDSSREFVVNGGTFIDNSHPESGLERLYQASMPEAALDSSAREYAAKCYPGTRAQRIQEFVSWASAFISHQDRRFRMTWMSGPAGVGKSALAQTCAETLGDDAMGAAFFFSCYNRRDDPSRLVPTIAYQIAMKIKPVATILDEKIREDPSLLSKTIQVQFRELVVAPLLELKMQDEGMRDRLVIIDGLDECSSDDARNVIVETIATAIRQHGDNLPLLWAFFSRPEPQIVRMFSSTHVSPFCLPTTLPISGTAWEEMELYLRGRFDDIKKQRPHLPSLWPSGGDISILVNRSNGFFAYASTATKFIGDPEALDPEERLRIVLSLSPRTNPSTGDRINPMAELDMVYLLLMHQIPKSILPITLAILLSLHPSTRRILYPVSPSPVVVDAVPVLANFLGLTFQSFSTALYRLHSVLRLGFRDETPWRVIFEHASFMEFLVDPGRCGSEFWIKHPRQYNFLAKRSMERLVEAFEMQRSSPWHSFPSSIKLSAYTESIQHVHLEVRHLTFKYCQSGLPKWLIWASMDDSLAAQLACFDFREWWGVIGEFETMSRLQILIAKIPSNYREQIIRRQKHAEPVFISQFKDYVLPKRWRSKPIYIIGQGEASVLLKLEKDGRLTRVIPKG</sequence>
<evidence type="ECO:0000259" key="2">
    <source>
        <dbReference type="Pfam" id="PF24883"/>
    </source>
</evidence>
<organism evidence="3 4">
    <name type="scientific">Macrolepiota fuliginosa MF-IS2</name>
    <dbReference type="NCBI Taxonomy" id="1400762"/>
    <lineage>
        <taxon>Eukaryota</taxon>
        <taxon>Fungi</taxon>
        <taxon>Dikarya</taxon>
        <taxon>Basidiomycota</taxon>
        <taxon>Agaricomycotina</taxon>
        <taxon>Agaricomycetes</taxon>
        <taxon>Agaricomycetidae</taxon>
        <taxon>Agaricales</taxon>
        <taxon>Agaricineae</taxon>
        <taxon>Agaricaceae</taxon>
        <taxon>Macrolepiota</taxon>
    </lineage>
</organism>
<dbReference type="Proteomes" id="UP000807342">
    <property type="component" value="Unassembled WGS sequence"/>
</dbReference>
<gene>
    <name evidence="3" type="ORF">P691DRAFT_761988</name>
</gene>
<reference evidence="3" key="1">
    <citation type="submission" date="2020-11" db="EMBL/GenBank/DDBJ databases">
        <authorList>
            <consortium name="DOE Joint Genome Institute"/>
            <person name="Ahrendt S."/>
            <person name="Riley R."/>
            <person name="Andreopoulos W."/>
            <person name="Labutti K."/>
            <person name="Pangilinan J."/>
            <person name="Ruiz-Duenas F.J."/>
            <person name="Barrasa J.M."/>
            <person name="Sanchez-Garcia M."/>
            <person name="Camarero S."/>
            <person name="Miyauchi S."/>
            <person name="Serrano A."/>
            <person name="Linde D."/>
            <person name="Babiker R."/>
            <person name="Drula E."/>
            <person name="Ayuso-Fernandez I."/>
            <person name="Pacheco R."/>
            <person name="Padilla G."/>
            <person name="Ferreira P."/>
            <person name="Barriuso J."/>
            <person name="Kellner H."/>
            <person name="Castanera R."/>
            <person name="Alfaro M."/>
            <person name="Ramirez L."/>
            <person name="Pisabarro A.G."/>
            <person name="Kuo A."/>
            <person name="Tritt A."/>
            <person name="Lipzen A."/>
            <person name="He G."/>
            <person name="Yan M."/>
            <person name="Ng V."/>
            <person name="Cullen D."/>
            <person name="Martin F."/>
            <person name="Rosso M.-N."/>
            <person name="Henrissat B."/>
            <person name="Hibbett D."/>
            <person name="Martinez A.T."/>
            <person name="Grigoriev I.V."/>
        </authorList>
    </citation>
    <scope>NUCLEOTIDE SEQUENCE</scope>
    <source>
        <strain evidence="3">MF-IS2</strain>
    </source>
</reference>
<dbReference type="Pfam" id="PF24883">
    <property type="entry name" value="NPHP3_N"/>
    <property type="match status" value="1"/>
</dbReference>
<evidence type="ECO:0000256" key="1">
    <source>
        <dbReference type="ARBA" id="ARBA00022737"/>
    </source>
</evidence>
<dbReference type="OrthoDB" id="5106486at2759"/>
<dbReference type="Gene3D" id="3.40.50.300">
    <property type="entry name" value="P-loop containing nucleotide triphosphate hydrolases"/>
    <property type="match status" value="1"/>
</dbReference>
<evidence type="ECO:0000313" key="3">
    <source>
        <dbReference type="EMBL" id="KAF9446033.1"/>
    </source>
</evidence>
<dbReference type="PANTHER" id="PTHR10039">
    <property type="entry name" value="AMELOGENIN"/>
    <property type="match status" value="1"/>
</dbReference>
<dbReference type="PANTHER" id="PTHR10039:SF15">
    <property type="entry name" value="NACHT DOMAIN-CONTAINING PROTEIN"/>
    <property type="match status" value="1"/>
</dbReference>
<evidence type="ECO:0000313" key="4">
    <source>
        <dbReference type="Proteomes" id="UP000807342"/>
    </source>
</evidence>
<comment type="caution">
    <text evidence="3">The sequence shown here is derived from an EMBL/GenBank/DDBJ whole genome shotgun (WGS) entry which is preliminary data.</text>
</comment>
<keyword evidence="4" id="KW-1185">Reference proteome</keyword>
<protein>
    <recommendedName>
        <fullName evidence="2">Nephrocystin 3-like N-terminal domain-containing protein</fullName>
    </recommendedName>
</protein>
<dbReference type="InterPro" id="IPR027417">
    <property type="entry name" value="P-loop_NTPase"/>
</dbReference>
<dbReference type="InterPro" id="IPR056884">
    <property type="entry name" value="NPHP3-like_N"/>
</dbReference>
<feature type="domain" description="Nephrocystin 3-like N-terminal" evidence="2">
    <location>
        <begin position="73"/>
        <end position="218"/>
    </location>
</feature>
<dbReference type="AlphaFoldDB" id="A0A9P6C259"/>
<dbReference type="SUPFAM" id="SSF52540">
    <property type="entry name" value="P-loop containing nucleoside triphosphate hydrolases"/>
    <property type="match status" value="1"/>
</dbReference>